<comment type="pathway">
    <text evidence="1">Bacterial outer membrane biogenesis; LPS O-antigen biosynthesis.</text>
</comment>
<comment type="similarity">
    <text evidence="2">Belongs to the NAD(P)-dependent epimerase/dehydratase family.</text>
</comment>
<evidence type="ECO:0000313" key="5">
    <source>
        <dbReference type="Proteomes" id="UP001210678"/>
    </source>
</evidence>
<accession>A0ABT4YLJ0</accession>
<dbReference type="Gene3D" id="3.40.50.720">
    <property type="entry name" value="NAD(P)-binding Rossmann-like Domain"/>
    <property type="match status" value="1"/>
</dbReference>
<organism evidence="4 5">
    <name type="scientific">Vibrio algarum</name>
    <dbReference type="NCBI Taxonomy" id="3020714"/>
    <lineage>
        <taxon>Bacteria</taxon>
        <taxon>Pseudomonadati</taxon>
        <taxon>Pseudomonadota</taxon>
        <taxon>Gammaproteobacteria</taxon>
        <taxon>Vibrionales</taxon>
        <taxon>Vibrionaceae</taxon>
        <taxon>Vibrio</taxon>
    </lineage>
</organism>
<evidence type="ECO:0000313" key="4">
    <source>
        <dbReference type="EMBL" id="MDB1122416.1"/>
    </source>
</evidence>
<sequence length="295" mass="33605">MRKKVVVFGGNGFIGSYVVEELLDSGYDVVSADLNPSKYVDNKYFRRCDILKKDEVNDLVKDANIVFNFAGFANLDDAISEPTKAIELNVIGNLNILEACRMYHIKRFVYASSAYAMSDKGSFYGISKLTSEKLTEEFYKKFGLEFTIVRYGSVYGERDYHNNYIYNLLKSSLQNGEINHSGDGEEIREYIHAADVAKLGLNIIESDEFINEHVILTGVERIQRKELFHMINEILGGRLKISLNNDGYSNHYKTTPYSFHPTRSKKLVANPYIDMGQGLLECLKSIENISNEDNF</sequence>
<dbReference type="Pfam" id="PF01370">
    <property type="entry name" value="Epimerase"/>
    <property type="match status" value="1"/>
</dbReference>
<evidence type="ECO:0000259" key="3">
    <source>
        <dbReference type="Pfam" id="PF01370"/>
    </source>
</evidence>
<dbReference type="SUPFAM" id="SSF51735">
    <property type="entry name" value="NAD(P)-binding Rossmann-fold domains"/>
    <property type="match status" value="1"/>
</dbReference>
<gene>
    <name evidence="4" type="ORF">PGX00_01115</name>
</gene>
<dbReference type="PANTHER" id="PTHR43000">
    <property type="entry name" value="DTDP-D-GLUCOSE 4,6-DEHYDRATASE-RELATED"/>
    <property type="match status" value="1"/>
</dbReference>
<evidence type="ECO:0000256" key="2">
    <source>
        <dbReference type="ARBA" id="ARBA00007637"/>
    </source>
</evidence>
<evidence type="ECO:0000256" key="1">
    <source>
        <dbReference type="ARBA" id="ARBA00005125"/>
    </source>
</evidence>
<reference evidence="4 5" key="1">
    <citation type="submission" date="2023-01" db="EMBL/GenBank/DDBJ databases">
        <title>Vibrio sp. KJ40-1 sp.nov, isolated from marine algae.</title>
        <authorList>
            <person name="Butt M."/>
            <person name="Kim J.M.J."/>
            <person name="Jeon C.O.C."/>
        </authorList>
    </citation>
    <scope>NUCLEOTIDE SEQUENCE [LARGE SCALE GENOMIC DNA]</scope>
    <source>
        <strain evidence="4 5">KJ40-1</strain>
    </source>
</reference>
<feature type="domain" description="NAD-dependent epimerase/dehydratase" evidence="3">
    <location>
        <begin position="5"/>
        <end position="208"/>
    </location>
</feature>
<comment type="caution">
    <text evidence="4">The sequence shown here is derived from an EMBL/GenBank/DDBJ whole genome shotgun (WGS) entry which is preliminary data.</text>
</comment>
<proteinExistence type="inferred from homology"/>
<dbReference type="InterPro" id="IPR036291">
    <property type="entry name" value="NAD(P)-bd_dom_sf"/>
</dbReference>
<dbReference type="RefSeq" id="WP_272132142.1">
    <property type="nucleotide sequence ID" value="NZ_JAQLOI010000001.1"/>
</dbReference>
<dbReference type="Proteomes" id="UP001210678">
    <property type="component" value="Unassembled WGS sequence"/>
</dbReference>
<dbReference type="InterPro" id="IPR001509">
    <property type="entry name" value="Epimerase_deHydtase"/>
</dbReference>
<dbReference type="EMBL" id="JAQLOI010000001">
    <property type="protein sequence ID" value="MDB1122416.1"/>
    <property type="molecule type" value="Genomic_DNA"/>
</dbReference>
<protein>
    <submittedName>
        <fullName evidence="4">NAD(P)-dependent oxidoreductase</fullName>
    </submittedName>
</protein>
<keyword evidence="5" id="KW-1185">Reference proteome</keyword>
<name>A0ABT4YLJ0_9VIBR</name>